<dbReference type="RefSeq" id="WP_146885678.1">
    <property type="nucleotide sequence ID" value="NZ_BJYG01000004.1"/>
</dbReference>
<comment type="caution">
    <text evidence="7">The sequence shown here is derived from an EMBL/GenBank/DDBJ whole genome shotgun (WGS) entry which is preliminary data.</text>
</comment>
<reference evidence="7 8" key="1">
    <citation type="submission" date="2019-07" db="EMBL/GenBank/DDBJ databases">
        <title>Whole genome shotgun sequence of Acetobacter oeni NBRC 105207.</title>
        <authorList>
            <person name="Hosoyama A."/>
            <person name="Uohara A."/>
            <person name="Ohji S."/>
            <person name="Ichikawa N."/>
        </authorList>
    </citation>
    <scope>NUCLEOTIDE SEQUENCE [LARGE SCALE GENOMIC DNA]</scope>
    <source>
        <strain evidence="7 8">NBRC 105207</strain>
    </source>
</reference>
<protein>
    <submittedName>
        <fullName evidence="7">Amino acid transporter</fullName>
    </submittedName>
</protein>
<dbReference type="InterPro" id="IPR002293">
    <property type="entry name" value="AA/rel_permease1"/>
</dbReference>
<evidence type="ECO:0000256" key="6">
    <source>
        <dbReference type="SAM" id="Phobius"/>
    </source>
</evidence>
<keyword evidence="5 6" id="KW-0472">Membrane</keyword>
<feature type="transmembrane region" description="Helical" evidence="6">
    <location>
        <begin position="456"/>
        <end position="474"/>
    </location>
</feature>
<feature type="transmembrane region" description="Helical" evidence="6">
    <location>
        <begin position="399"/>
        <end position="419"/>
    </location>
</feature>
<dbReference type="OrthoDB" id="9804700at2"/>
<evidence type="ECO:0000256" key="4">
    <source>
        <dbReference type="ARBA" id="ARBA00022989"/>
    </source>
</evidence>
<dbReference type="Gene3D" id="1.20.1740.10">
    <property type="entry name" value="Amino acid/polyamine transporter I"/>
    <property type="match status" value="1"/>
</dbReference>
<accession>A0A511XH75</accession>
<keyword evidence="4 6" id="KW-1133">Transmembrane helix</keyword>
<gene>
    <name evidence="7" type="ORF">AOE01nite_04950</name>
</gene>
<feature type="transmembrane region" description="Helical" evidence="6">
    <location>
        <begin position="277"/>
        <end position="301"/>
    </location>
</feature>
<feature type="transmembrane region" description="Helical" evidence="6">
    <location>
        <begin position="64"/>
        <end position="86"/>
    </location>
</feature>
<evidence type="ECO:0000313" key="7">
    <source>
        <dbReference type="EMBL" id="GEN62271.1"/>
    </source>
</evidence>
<keyword evidence="2" id="KW-0813">Transport</keyword>
<dbReference type="PANTHER" id="PTHR43243">
    <property type="entry name" value="INNER MEMBRANE TRANSPORTER YGJI-RELATED"/>
    <property type="match status" value="1"/>
</dbReference>
<feature type="transmembrane region" description="Helical" evidence="6">
    <location>
        <begin position="431"/>
        <end position="450"/>
    </location>
</feature>
<dbReference type="GO" id="GO:0016020">
    <property type="term" value="C:membrane"/>
    <property type="evidence" value="ECO:0007669"/>
    <property type="project" value="UniProtKB-SubCell"/>
</dbReference>
<dbReference type="Pfam" id="PF13520">
    <property type="entry name" value="AA_permease_2"/>
    <property type="match status" value="1"/>
</dbReference>
<comment type="subcellular location">
    <subcellularLocation>
        <location evidence="1">Membrane</location>
        <topology evidence="1">Multi-pass membrane protein</topology>
    </subcellularLocation>
</comment>
<keyword evidence="3 6" id="KW-0812">Transmembrane</keyword>
<feature type="transmembrane region" description="Helical" evidence="6">
    <location>
        <begin position="124"/>
        <end position="145"/>
    </location>
</feature>
<name>A0A511XH75_9PROT</name>
<dbReference type="GO" id="GO:0015171">
    <property type="term" value="F:amino acid transmembrane transporter activity"/>
    <property type="evidence" value="ECO:0007669"/>
    <property type="project" value="TreeGrafter"/>
</dbReference>
<organism evidence="7 8">
    <name type="scientific">Acetobacter oeni</name>
    <dbReference type="NCBI Taxonomy" id="304077"/>
    <lineage>
        <taxon>Bacteria</taxon>
        <taxon>Pseudomonadati</taxon>
        <taxon>Pseudomonadota</taxon>
        <taxon>Alphaproteobacteria</taxon>
        <taxon>Acetobacterales</taxon>
        <taxon>Acetobacteraceae</taxon>
        <taxon>Acetobacter</taxon>
    </lineage>
</organism>
<feature type="transmembrane region" description="Helical" evidence="6">
    <location>
        <begin position="98"/>
        <end position="117"/>
    </location>
</feature>
<feature type="transmembrane region" description="Helical" evidence="6">
    <location>
        <begin position="321"/>
        <end position="345"/>
    </location>
</feature>
<dbReference type="PIRSF" id="PIRSF006060">
    <property type="entry name" value="AA_transporter"/>
    <property type="match status" value="1"/>
</dbReference>
<evidence type="ECO:0000313" key="8">
    <source>
        <dbReference type="Proteomes" id="UP000321746"/>
    </source>
</evidence>
<proteinExistence type="predicted"/>
<dbReference type="EMBL" id="BJYG01000004">
    <property type="protein sequence ID" value="GEN62271.1"/>
    <property type="molecule type" value="Genomic_DNA"/>
</dbReference>
<dbReference type="AlphaFoldDB" id="A0A511XH75"/>
<evidence type="ECO:0000256" key="1">
    <source>
        <dbReference type="ARBA" id="ARBA00004141"/>
    </source>
</evidence>
<feature type="transmembrane region" description="Helical" evidence="6">
    <location>
        <begin position="238"/>
        <end position="256"/>
    </location>
</feature>
<feature type="transmembrane region" description="Helical" evidence="6">
    <location>
        <begin position="165"/>
        <end position="186"/>
    </location>
</feature>
<dbReference type="PANTHER" id="PTHR43243:SF4">
    <property type="entry name" value="CATIONIC AMINO ACID TRANSPORTER 4"/>
    <property type="match status" value="1"/>
</dbReference>
<feature type="transmembrane region" description="Helical" evidence="6">
    <location>
        <begin position="198"/>
        <end position="218"/>
    </location>
</feature>
<evidence type="ECO:0000256" key="3">
    <source>
        <dbReference type="ARBA" id="ARBA00022692"/>
    </source>
</evidence>
<feature type="transmembrane region" description="Helical" evidence="6">
    <location>
        <begin position="374"/>
        <end position="393"/>
    </location>
</feature>
<dbReference type="Proteomes" id="UP000321746">
    <property type="component" value="Unassembled WGS sequence"/>
</dbReference>
<feature type="transmembrane region" description="Helical" evidence="6">
    <location>
        <begin position="30"/>
        <end position="52"/>
    </location>
</feature>
<keyword evidence="8" id="KW-1185">Reference proteome</keyword>
<evidence type="ECO:0000256" key="2">
    <source>
        <dbReference type="ARBA" id="ARBA00022448"/>
    </source>
</evidence>
<sequence>MPQPTRPSALSALFRLKPMTDTDDSGLKRVLGPASLVALGVGATIGAGLFSLTGIAAGDNAGPAVVLSYFIAAIACGFAGLCYSELASMIPVSGSAYSYAYVAMGELIAWIIGWDLVLEYAVGAATVSVSWSGYVTSLLGGWGLSLPARLTASPFQTVTLPDGTTAAGLANVPAAFIIVLVSLLLIRGTSESAKVNAVIVTIKLSVIAAFIGFGLPYINTANYHPFIPANAGTFGHYGFSGVMRAAGTIFFAYIGFDALSTAAQETKNPKRDMPVGIIGSLLVCVAAYVTFSFVLTGIVNYKDMIGDAAPVATAIDRTHFVWLKLAVKLGIIAGFTSVLLVLLLGQSRVFFAMSKDGLLPALFSKTHKRFHTPWLSNLFFMVATGAMAAFLPITELGHMTSIGTLLAFTIVCAGVLILRRTAPDMERKFRVPGGPVVPALGIVSCLTVMASLDSLTWLRLVVWLVIGGVIYFSYSRHHSLLNR</sequence>
<evidence type="ECO:0000256" key="5">
    <source>
        <dbReference type="ARBA" id="ARBA00023136"/>
    </source>
</evidence>